<dbReference type="Gene3D" id="3.40.50.620">
    <property type="entry name" value="HUPs"/>
    <property type="match status" value="2"/>
</dbReference>
<dbReference type="Proteomes" id="UP000295627">
    <property type="component" value="Unassembled WGS sequence"/>
</dbReference>
<comment type="similarity">
    <text evidence="1">Belongs to the universal stress protein A family.</text>
</comment>
<gene>
    <name evidence="3" type="ORF">EJ571_15540</name>
</gene>
<dbReference type="InterPro" id="IPR006015">
    <property type="entry name" value="Universal_stress_UspA"/>
</dbReference>
<organism evidence="3 4">
    <name type="scientific">Mycobacteroides franklinii</name>
    <dbReference type="NCBI Taxonomy" id="948102"/>
    <lineage>
        <taxon>Bacteria</taxon>
        <taxon>Bacillati</taxon>
        <taxon>Actinomycetota</taxon>
        <taxon>Actinomycetes</taxon>
        <taxon>Mycobacteriales</taxon>
        <taxon>Mycobacteriaceae</taxon>
        <taxon>Mycobacteroides</taxon>
    </lineage>
</organism>
<dbReference type="EMBL" id="RXLR01000017">
    <property type="protein sequence ID" value="TDH20205.1"/>
    <property type="molecule type" value="Genomic_DNA"/>
</dbReference>
<dbReference type="InterPro" id="IPR006016">
    <property type="entry name" value="UspA"/>
</dbReference>
<evidence type="ECO:0000313" key="3">
    <source>
        <dbReference type="EMBL" id="TDH20205.1"/>
    </source>
</evidence>
<dbReference type="PANTHER" id="PTHR46268">
    <property type="entry name" value="STRESS RESPONSE PROTEIN NHAX"/>
    <property type="match status" value="1"/>
</dbReference>
<evidence type="ECO:0000259" key="2">
    <source>
        <dbReference type="Pfam" id="PF00582"/>
    </source>
</evidence>
<accession>A0A4R5P8J8</accession>
<dbReference type="Pfam" id="PF00582">
    <property type="entry name" value="Usp"/>
    <property type="match status" value="1"/>
</dbReference>
<feature type="domain" description="UspA" evidence="2">
    <location>
        <begin position="9"/>
        <end position="137"/>
    </location>
</feature>
<dbReference type="SUPFAM" id="SSF52402">
    <property type="entry name" value="Adenine nucleotide alpha hydrolases-like"/>
    <property type="match status" value="1"/>
</dbReference>
<dbReference type="PRINTS" id="PR01438">
    <property type="entry name" value="UNVRSLSTRESS"/>
</dbReference>
<dbReference type="InterPro" id="IPR014729">
    <property type="entry name" value="Rossmann-like_a/b/a_fold"/>
</dbReference>
<proteinExistence type="inferred from homology"/>
<reference evidence="3 4" key="1">
    <citation type="journal article" date="2019" name="Sci. Rep.">
        <title>Extended insight into the Mycobacterium chelonae-abscessus complex through whole genome sequencing of Mycobacterium salmoniphilum outbreak and Mycobacterium salmoniphilum-like strains.</title>
        <authorList>
            <person name="Behra P.R.K."/>
            <person name="Das S."/>
            <person name="Pettersson B.M.F."/>
            <person name="Shirreff L."/>
            <person name="DuCote T."/>
            <person name="Jacobsson K.G."/>
            <person name="Ennis D.G."/>
            <person name="Kirsebom L.A."/>
        </authorList>
    </citation>
    <scope>NUCLEOTIDE SEQUENCE [LARGE SCALE GENOMIC DNA]</scope>
    <source>
        <strain evidence="3 4">DSM 45524</strain>
    </source>
</reference>
<protein>
    <submittedName>
        <fullName evidence="3">Universal stress protein</fullName>
    </submittedName>
</protein>
<comment type="caution">
    <text evidence="3">The sequence shown here is derived from an EMBL/GenBank/DDBJ whole genome shotgun (WGS) entry which is preliminary data.</text>
</comment>
<dbReference type="PANTHER" id="PTHR46268:SF6">
    <property type="entry name" value="UNIVERSAL STRESS PROTEIN UP12"/>
    <property type="match status" value="1"/>
</dbReference>
<name>A0A4R5P8J8_9MYCO</name>
<sequence>MSENELNGPVVVGIDGSRAALFAAELAVDVAISRDVPLCLVHVTRTAVTARSFVDEYRKDGQYAETVLRSAAAAIEGLGKPVKIDSVVLRGPPAEALIVESRSASLVCVGTGRFAAAVLGSTATELAEHAHCPVLVAQRPDVDGSSEPTTLESPAAGRSWNNLSQRWIALSINGTDDNHRVADYAMREARLRQLPVLAISPWSHNLADGMHHELDRRIARLREQYRDVHMYPVTTRSRISRFIARCQEPIALTVIGAAEGNQTARLSASSGGAGSSVLVVRHR</sequence>
<evidence type="ECO:0000313" key="4">
    <source>
        <dbReference type="Proteomes" id="UP000295627"/>
    </source>
</evidence>
<dbReference type="AlphaFoldDB" id="A0A4R5P8J8"/>
<dbReference type="RefSeq" id="WP_078335241.1">
    <property type="nucleotide sequence ID" value="NZ_MAFQ01000010.1"/>
</dbReference>
<evidence type="ECO:0000256" key="1">
    <source>
        <dbReference type="ARBA" id="ARBA00008791"/>
    </source>
</evidence>